<evidence type="ECO:0000313" key="1">
    <source>
        <dbReference type="EMBL" id="OGC55818.1"/>
    </source>
</evidence>
<dbReference type="Gene3D" id="1.10.10.1400">
    <property type="entry name" value="Terminase, small subunit, N-terminal DNA-binding domain, HTH motif"/>
    <property type="match status" value="1"/>
</dbReference>
<accession>A0A1F4VFW0</accession>
<comment type="caution">
    <text evidence="1">The sequence shown here is derived from an EMBL/GenBank/DDBJ whole genome shotgun (WGS) entry which is preliminary data.</text>
</comment>
<reference evidence="1 2" key="1">
    <citation type="journal article" date="2016" name="Nat. Commun.">
        <title>Thousands of microbial genomes shed light on interconnected biogeochemical processes in an aquifer system.</title>
        <authorList>
            <person name="Anantharaman K."/>
            <person name="Brown C.T."/>
            <person name="Hug L.A."/>
            <person name="Sharon I."/>
            <person name="Castelle C.J."/>
            <person name="Probst A.J."/>
            <person name="Thomas B.C."/>
            <person name="Singh A."/>
            <person name="Wilkins M.J."/>
            <person name="Karaoz U."/>
            <person name="Brodie E.L."/>
            <person name="Williams K.H."/>
            <person name="Hubbard S.S."/>
            <person name="Banfield J.F."/>
        </authorList>
    </citation>
    <scope>NUCLEOTIDE SEQUENCE [LARGE SCALE GENOMIC DNA]</scope>
</reference>
<evidence type="ECO:0008006" key="3">
    <source>
        <dbReference type="Google" id="ProtNLM"/>
    </source>
</evidence>
<gene>
    <name evidence="1" type="ORF">A3A78_02160</name>
</gene>
<proteinExistence type="predicted"/>
<organism evidence="1 2">
    <name type="scientific">candidate division WWE3 bacterium RIFCSPLOWO2_01_FULL_41_18</name>
    <dbReference type="NCBI Taxonomy" id="1802625"/>
    <lineage>
        <taxon>Bacteria</taxon>
        <taxon>Katanobacteria</taxon>
    </lineage>
</organism>
<sequence>MMNRRLTVSQRIFVEKYIETGSLTEAALIAYKDVKDRHIASVIGSQNIRKPSILLHLHNYDERLDLPDYVLFEKLKEALDAVKYIRNPVTKEQVAVPDHNSQLKALEFIFKLKNYFTEADKPEPSRSGIEVKFRYNKIK</sequence>
<dbReference type="InterPro" id="IPR038713">
    <property type="entry name" value="Terminase_Gp1_N_sf"/>
</dbReference>
<dbReference type="EMBL" id="MEVI01000001">
    <property type="protein sequence ID" value="OGC55818.1"/>
    <property type="molecule type" value="Genomic_DNA"/>
</dbReference>
<dbReference type="Proteomes" id="UP000176504">
    <property type="component" value="Unassembled WGS sequence"/>
</dbReference>
<name>A0A1F4VFW0_UNCKA</name>
<evidence type="ECO:0000313" key="2">
    <source>
        <dbReference type="Proteomes" id="UP000176504"/>
    </source>
</evidence>
<dbReference type="GO" id="GO:0051276">
    <property type="term" value="P:chromosome organization"/>
    <property type="evidence" value="ECO:0007669"/>
    <property type="project" value="InterPro"/>
</dbReference>
<dbReference type="AlphaFoldDB" id="A0A1F4VFW0"/>
<protein>
    <recommendedName>
        <fullName evidence="3">Terminase small subunit</fullName>
    </recommendedName>
</protein>